<evidence type="ECO:0000313" key="11">
    <source>
        <dbReference type="Proteomes" id="UP000017052"/>
    </source>
</evidence>
<organism evidence="10 11">
    <name type="scientific">Propionibacterium acidifaciens F0233</name>
    <dbReference type="NCBI Taxonomy" id="553198"/>
    <lineage>
        <taxon>Bacteria</taxon>
        <taxon>Bacillati</taxon>
        <taxon>Actinomycetota</taxon>
        <taxon>Actinomycetes</taxon>
        <taxon>Propionibacteriales</taxon>
        <taxon>Propionibacteriaceae</taxon>
        <taxon>Propionibacterium</taxon>
    </lineage>
</organism>
<keyword evidence="11" id="KW-1185">Reference proteome</keyword>
<dbReference type="InterPro" id="IPR018929">
    <property type="entry name" value="DUF2510"/>
</dbReference>
<dbReference type="Pfam" id="PF10708">
    <property type="entry name" value="DUF2510"/>
    <property type="match status" value="1"/>
</dbReference>
<keyword evidence="2" id="KW-1003">Cell membrane</keyword>
<dbReference type="Pfam" id="PF06271">
    <property type="entry name" value="RDD"/>
    <property type="match status" value="1"/>
</dbReference>
<evidence type="ECO:0000259" key="9">
    <source>
        <dbReference type="Pfam" id="PF10708"/>
    </source>
</evidence>
<reference evidence="10" key="1">
    <citation type="submission" date="2013-08" db="EMBL/GenBank/DDBJ databases">
        <authorList>
            <person name="Durkin A.S."/>
            <person name="Haft D.R."/>
            <person name="McCorrison J."/>
            <person name="Torralba M."/>
            <person name="Gillis M."/>
            <person name="Haft D.H."/>
            <person name="Methe B."/>
            <person name="Sutton G."/>
            <person name="Nelson K.E."/>
        </authorList>
    </citation>
    <scope>NUCLEOTIDE SEQUENCE [LARGE SCALE GENOMIC DNA]</scope>
    <source>
        <strain evidence="10">F0233</strain>
    </source>
</reference>
<sequence>MNEDPRNDHSPNPDPGDQRTGDPLSGGAGGPQSAQQLPPAGWYADPHPQGTGQRFWDGARWTHQTRPDPAAAPAPAQPPYGQDQSPYDPYGQGRPPYGGYAPQPGGCPRPQQGDYQNPWRSQAGFGYPTGRVTADGVRLGGWGARFVALLIDGVLMTVLQVVVLQVFFGDITDAMLRWEQDVMSAVSSGSTNYPSSPADPVYGVTAQWYVYGVLALLLGFAYFTLLMRFRGASLGQQAMGLRVVPAEHGRGPVALPWSTSLLRNGVWYAATLVGFVPVTLISPLGPLFQTVDIIYGLANGKRQTLHDRFARTQVISTRP</sequence>
<dbReference type="GO" id="GO:0005886">
    <property type="term" value="C:plasma membrane"/>
    <property type="evidence" value="ECO:0007669"/>
    <property type="project" value="UniProtKB-SubCell"/>
</dbReference>
<dbReference type="RefSeq" id="WP_021798271.1">
    <property type="nucleotide sequence ID" value="NZ_ACVN02000246.1"/>
</dbReference>
<evidence type="ECO:0000256" key="5">
    <source>
        <dbReference type="ARBA" id="ARBA00023136"/>
    </source>
</evidence>
<evidence type="ECO:0000256" key="2">
    <source>
        <dbReference type="ARBA" id="ARBA00022475"/>
    </source>
</evidence>
<evidence type="ECO:0000256" key="6">
    <source>
        <dbReference type="SAM" id="MobiDB-lite"/>
    </source>
</evidence>
<feature type="domain" description="DUF2510" evidence="9">
    <location>
        <begin position="40"/>
        <end position="74"/>
    </location>
</feature>
<dbReference type="EMBL" id="ACVN02000246">
    <property type="protein sequence ID" value="ERK52838.1"/>
    <property type="molecule type" value="Genomic_DNA"/>
</dbReference>
<accession>U2RGZ9</accession>
<dbReference type="InterPro" id="IPR051791">
    <property type="entry name" value="Pra-immunoreactive"/>
</dbReference>
<dbReference type="PANTHER" id="PTHR36115">
    <property type="entry name" value="PROLINE-RICH ANTIGEN HOMOLOG-RELATED"/>
    <property type="match status" value="1"/>
</dbReference>
<dbReference type="Proteomes" id="UP000017052">
    <property type="component" value="Unassembled WGS sequence"/>
</dbReference>
<evidence type="ECO:0000259" key="8">
    <source>
        <dbReference type="Pfam" id="PF06271"/>
    </source>
</evidence>
<feature type="transmembrane region" description="Helical" evidence="7">
    <location>
        <begin position="146"/>
        <end position="168"/>
    </location>
</feature>
<gene>
    <name evidence="10" type="ORF">HMPREF0682_0584</name>
</gene>
<comment type="subcellular location">
    <subcellularLocation>
        <location evidence="1">Cell membrane</location>
        <topology evidence="1">Multi-pass membrane protein</topology>
    </subcellularLocation>
</comment>
<evidence type="ECO:0000256" key="3">
    <source>
        <dbReference type="ARBA" id="ARBA00022692"/>
    </source>
</evidence>
<dbReference type="InterPro" id="IPR010432">
    <property type="entry name" value="RDD"/>
</dbReference>
<evidence type="ECO:0000313" key="10">
    <source>
        <dbReference type="EMBL" id="ERK52838.1"/>
    </source>
</evidence>
<feature type="transmembrane region" description="Helical" evidence="7">
    <location>
        <begin position="208"/>
        <end position="229"/>
    </location>
</feature>
<dbReference type="AlphaFoldDB" id="U2RGZ9"/>
<evidence type="ECO:0000256" key="1">
    <source>
        <dbReference type="ARBA" id="ARBA00004651"/>
    </source>
</evidence>
<protein>
    <submittedName>
        <fullName evidence="10">PF10708 family protein</fullName>
    </submittedName>
</protein>
<feature type="region of interest" description="Disordered" evidence="6">
    <location>
        <begin position="1"/>
        <end position="122"/>
    </location>
</feature>
<feature type="compositionally biased region" description="Low complexity" evidence="6">
    <location>
        <begin position="86"/>
        <end position="113"/>
    </location>
</feature>
<keyword evidence="5 7" id="KW-0472">Membrane</keyword>
<evidence type="ECO:0000256" key="7">
    <source>
        <dbReference type="SAM" id="Phobius"/>
    </source>
</evidence>
<feature type="compositionally biased region" description="Basic and acidic residues" evidence="6">
    <location>
        <begin position="1"/>
        <end position="20"/>
    </location>
</feature>
<keyword evidence="4 7" id="KW-1133">Transmembrane helix</keyword>
<proteinExistence type="predicted"/>
<dbReference type="GeneID" id="95360693"/>
<comment type="caution">
    <text evidence="10">The sequence shown here is derived from an EMBL/GenBank/DDBJ whole genome shotgun (WGS) entry which is preliminary data.</text>
</comment>
<evidence type="ECO:0000256" key="4">
    <source>
        <dbReference type="ARBA" id="ARBA00022989"/>
    </source>
</evidence>
<feature type="compositionally biased region" description="Low complexity" evidence="6">
    <location>
        <begin position="31"/>
        <end position="41"/>
    </location>
</feature>
<feature type="domain" description="RDD" evidence="8">
    <location>
        <begin position="140"/>
        <end position="310"/>
    </location>
</feature>
<name>U2RGZ9_9ACTN</name>
<keyword evidence="3 7" id="KW-0812">Transmembrane</keyword>